<feature type="transmembrane region" description="Helical" evidence="12">
    <location>
        <begin position="398"/>
        <end position="417"/>
    </location>
</feature>
<dbReference type="Gene3D" id="4.10.240.10">
    <property type="entry name" value="Zn(2)-C6 fungal-type DNA-binding domain"/>
    <property type="match status" value="1"/>
</dbReference>
<evidence type="ECO:0000256" key="6">
    <source>
        <dbReference type="ARBA" id="ARBA00022989"/>
    </source>
</evidence>
<dbReference type="PANTHER" id="PTHR47785:SF1">
    <property type="entry name" value="TRANSCRIPTION FACTOR, PUTATIVE (AFU_ORTHOLOGUE AFUA_5G14530)-RELATED"/>
    <property type="match status" value="1"/>
</dbReference>
<dbReference type="Pfam" id="PF04082">
    <property type="entry name" value="Fungal_trans"/>
    <property type="match status" value="1"/>
</dbReference>
<feature type="transmembrane region" description="Helical" evidence="12">
    <location>
        <begin position="465"/>
        <end position="486"/>
    </location>
</feature>
<evidence type="ECO:0000256" key="2">
    <source>
        <dbReference type="ARBA" id="ARBA00010992"/>
    </source>
</evidence>
<feature type="transmembrane region" description="Helical" evidence="12">
    <location>
        <begin position="342"/>
        <end position="360"/>
    </location>
</feature>
<dbReference type="GO" id="GO:0003677">
    <property type="term" value="F:DNA binding"/>
    <property type="evidence" value="ECO:0007669"/>
    <property type="project" value="UniProtKB-KW"/>
</dbReference>
<feature type="transmembrane region" description="Helical" evidence="12">
    <location>
        <begin position="119"/>
        <end position="139"/>
    </location>
</feature>
<comment type="caution">
    <text evidence="14">The sequence shown here is derived from an EMBL/GenBank/DDBJ whole genome shotgun (WGS) entry which is preliminary data.</text>
</comment>
<dbReference type="InterPro" id="IPR007219">
    <property type="entry name" value="XnlR_reg_dom"/>
</dbReference>
<dbReference type="OrthoDB" id="4685598at2759"/>
<dbReference type="GO" id="GO:0000981">
    <property type="term" value="F:DNA-binding transcription factor activity, RNA polymerase II-specific"/>
    <property type="evidence" value="ECO:0007669"/>
    <property type="project" value="InterPro"/>
</dbReference>
<dbReference type="FunFam" id="1.20.1250.20:FF:000217">
    <property type="entry name" value="MFS lactose permease, putative"/>
    <property type="match status" value="1"/>
</dbReference>
<dbReference type="InterPro" id="IPR020846">
    <property type="entry name" value="MFS_dom"/>
</dbReference>
<dbReference type="GO" id="GO:0016020">
    <property type="term" value="C:membrane"/>
    <property type="evidence" value="ECO:0007669"/>
    <property type="project" value="UniProtKB-SubCell"/>
</dbReference>
<gene>
    <name evidence="14" type="ORF">CNMCM6805_006831</name>
</gene>
<feature type="domain" description="Major facilitator superfamily (MFS) profile" evidence="13">
    <location>
        <begin position="50"/>
        <end position="490"/>
    </location>
</feature>
<keyword evidence="7" id="KW-0805">Transcription regulation</keyword>
<dbReference type="GO" id="GO:0006351">
    <property type="term" value="P:DNA-templated transcription"/>
    <property type="evidence" value="ECO:0007669"/>
    <property type="project" value="InterPro"/>
</dbReference>
<evidence type="ECO:0000256" key="12">
    <source>
        <dbReference type="SAM" id="Phobius"/>
    </source>
</evidence>
<dbReference type="GO" id="GO:0008270">
    <property type="term" value="F:zinc ion binding"/>
    <property type="evidence" value="ECO:0007669"/>
    <property type="project" value="InterPro"/>
</dbReference>
<evidence type="ECO:0000256" key="11">
    <source>
        <dbReference type="ARBA" id="ARBA00023242"/>
    </source>
</evidence>
<organism evidence="14 15">
    <name type="scientific">Aspergillus fumigatiaffinis</name>
    <dbReference type="NCBI Taxonomy" id="340414"/>
    <lineage>
        <taxon>Eukaryota</taxon>
        <taxon>Fungi</taxon>
        <taxon>Dikarya</taxon>
        <taxon>Ascomycota</taxon>
        <taxon>Pezizomycotina</taxon>
        <taxon>Eurotiomycetes</taxon>
        <taxon>Eurotiomycetidae</taxon>
        <taxon>Eurotiales</taxon>
        <taxon>Aspergillaceae</taxon>
        <taxon>Aspergillus</taxon>
        <taxon>Aspergillus subgen. Fumigati</taxon>
    </lineage>
</organism>
<dbReference type="InterPro" id="IPR005828">
    <property type="entry name" value="MFS_sugar_transport-like"/>
</dbReference>
<feature type="transmembrane region" description="Helical" evidence="12">
    <location>
        <begin position="45"/>
        <end position="63"/>
    </location>
</feature>
<dbReference type="Gene3D" id="1.20.1250.20">
    <property type="entry name" value="MFS general substrate transporter like domains"/>
    <property type="match status" value="1"/>
</dbReference>
<keyword evidence="15" id="KW-1185">Reference proteome</keyword>
<keyword evidence="5" id="KW-0479">Metal-binding</keyword>
<keyword evidence="10" id="KW-0804">Transcription</keyword>
<keyword evidence="4 12" id="KW-0812">Transmembrane</keyword>
<dbReference type="InterPro" id="IPR036259">
    <property type="entry name" value="MFS_trans_sf"/>
</dbReference>
<evidence type="ECO:0000313" key="14">
    <source>
        <dbReference type="EMBL" id="KAF4237774.1"/>
    </source>
</evidence>
<dbReference type="GO" id="GO:0022857">
    <property type="term" value="F:transmembrane transporter activity"/>
    <property type="evidence" value="ECO:0007669"/>
    <property type="project" value="InterPro"/>
</dbReference>
<dbReference type="Pfam" id="PF00083">
    <property type="entry name" value="Sugar_tr"/>
    <property type="match status" value="1"/>
</dbReference>
<proteinExistence type="inferred from homology"/>
<reference evidence="14" key="2">
    <citation type="submission" date="2020-04" db="EMBL/GenBank/DDBJ databases">
        <authorList>
            <person name="Santos R.A.C."/>
            <person name="Steenwyk J.L."/>
            <person name="Rivero-Menendez O."/>
            <person name="Mead M.E."/>
            <person name="Silva L.P."/>
            <person name="Bastos R.W."/>
            <person name="Alastruey-Izquierdo A."/>
            <person name="Goldman G.H."/>
            <person name="Rokas A."/>
        </authorList>
    </citation>
    <scope>NUCLEOTIDE SEQUENCE</scope>
    <source>
        <strain evidence="14">CNM-CM6805</strain>
    </source>
</reference>
<dbReference type="NCBIfam" id="TIGR00879">
    <property type="entry name" value="SP"/>
    <property type="match status" value="1"/>
</dbReference>
<evidence type="ECO:0000259" key="13">
    <source>
        <dbReference type="PROSITE" id="PS50850"/>
    </source>
</evidence>
<evidence type="ECO:0000256" key="4">
    <source>
        <dbReference type="ARBA" id="ARBA00022692"/>
    </source>
</evidence>
<keyword evidence="9 12" id="KW-0472">Membrane</keyword>
<accession>A0A8H4M6W2</accession>
<comment type="similarity">
    <text evidence="2">Belongs to the major facilitator superfamily. Sugar transporter (TC 2.A.1.1) family.</text>
</comment>
<evidence type="ECO:0000256" key="1">
    <source>
        <dbReference type="ARBA" id="ARBA00004141"/>
    </source>
</evidence>
<feature type="transmembrane region" description="Helical" evidence="12">
    <location>
        <begin position="145"/>
        <end position="166"/>
    </location>
</feature>
<dbReference type="InterPro" id="IPR053181">
    <property type="entry name" value="EcdB-like_regulator"/>
</dbReference>
<keyword evidence="6 12" id="KW-1133">Transmembrane helix</keyword>
<evidence type="ECO:0000313" key="15">
    <source>
        <dbReference type="Proteomes" id="UP000653565"/>
    </source>
</evidence>
<evidence type="ECO:0000256" key="8">
    <source>
        <dbReference type="ARBA" id="ARBA00023125"/>
    </source>
</evidence>
<keyword evidence="3" id="KW-0813">Transport</keyword>
<dbReference type="EMBL" id="JAAAPX010000043">
    <property type="protein sequence ID" value="KAF4237774.1"/>
    <property type="molecule type" value="Genomic_DNA"/>
</dbReference>
<comment type="subcellular location">
    <subcellularLocation>
        <location evidence="1">Membrane</location>
        <topology evidence="1">Multi-pass membrane protein</topology>
    </subcellularLocation>
</comment>
<feature type="transmembrane region" description="Helical" evidence="12">
    <location>
        <begin position="83"/>
        <end position="107"/>
    </location>
</feature>
<sequence>MAVDEKTDAQFHETVPTRDGDVGDAIELAQQAASAKYSPWTPSMFRLYGCLAIAYLCGCLNGYDGSLMGSLNAMQSYLDYFHMKSAGSSTGLVFALYNIGSIPAVVLSGPVNDYLGRRAGMFTGAVIIIIGTCIQAPSVNHGMFMAGRFILGFGVSFCCVSAPCYVSEMAHPAWRGTLTGLYNCTWYIGSIVASWVSYGCANIESHIGFRIPIWCQLISSVLVAIGVWFLPESPRWLMAQDRVEDAVNVLARYHGEGDRNHPMVMLQIKEMRQQIMTDGSDKKWWEYRELFNTHSARRRLICVVGMACFGQLSGNSITSYYLPNMVANAGITDEKTKLMLNGIYPAICLVAAVTGARLTDKIGRRPLMIYSLLFCSVAFAIITGTSKMATDNPDNSNAANTAIAFIYLFGIVFSFGWTPLQSMYIAETLTTTTRAKGTAFGNLMSSISSTIIQYASGPAFDKIHYYFYLVFVGWDLVEAVVIWFYFPETKERTLEELAEVFEAPNPVKKSLQKRDIHSVLNTLDVQGDTKAVTPVDTEKCDGRQPCTTCANTGEECVYGTEAVPKNKSDLILEVTVRSERLLRDMSAQLARVSGMLDGKASSQYHTSPTAIISPSTINGAHRADSPGDHISNATLSAFHASTTESILAWPHFNDFQSLREDHSFSVFHLESSRAPLEPRPTTVHPYASRSEIDRVVHSFQRNVNFWYPTMSVAQAAEVQVHIAAGVFGDSVKSCLALLVMALGCASELICSYAEHEDPNSEELELRSHRRAMGEIYFDCAFKKIYLAQAECTVDAVQSLFFTAIFFAFLQRPLQAWSFINATAAKCRLLLAYHNPDANPAEQECLRRIFWSCYILESDYLAELSALPQTGIADIESSIPLPGEYQTHLSQTDEEQSSLYFLACISMRRLLNRVHNLLYARDTGVAFDNHQFPSVVAELAHQLEEWKDLLPPPFQFSVDLRPLPCTAAAFLRQRYLTCKSVIYRPYLTWALSMTATATVEHFPPQLFEGCKVCLEACWLHAQNLGSYPHTVLVDTWICSLSYVYPLGLLSRADSSRMASVMLITLAASRLTALRGCLSPQVAEMGPHLAKLLTQWMHIPGHGVSPSVLQSVKLIGDAGVLLRMRLG</sequence>
<evidence type="ECO:0000256" key="3">
    <source>
        <dbReference type="ARBA" id="ARBA00022448"/>
    </source>
</evidence>
<name>A0A8H4M6W2_9EURO</name>
<reference evidence="14" key="1">
    <citation type="journal article" date="2020" name="bioRxiv">
        <title>Genomic and phenotypic heterogeneity of clinical isolates of the human pathogens Aspergillus fumigatus, Aspergillus lentulus and Aspergillus fumigatiaffinis.</title>
        <authorList>
            <person name="dos Santos R.A.C."/>
            <person name="Steenwyk J.L."/>
            <person name="Rivero-Menendez O."/>
            <person name="Mead M.E."/>
            <person name="Silva L.P."/>
            <person name="Bastos R.W."/>
            <person name="Alastruey-Izquierdo A."/>
            <person name="Goldman G.H."/>
            <person name="Rokas A."/>
        </authorList>
    </citation>
    <scope>NUCLEOTIDE SEQUENCE</scope>
    <source>
        <strain evidence="14">CNM-CM6805</strain>
    </source>
</reference>
<dbReference type="InterPro" id="IPR036864">
    <property type="entry name" value="Zn2-C6_fun-type_DNA-bd_sf"/>
</dbReference>
<dbReference type="PANTHER" id="PTHR47785">
    <property type="entry name" value="ZN(II)2CYS6 TRANSCRIPTION FACTOR (EUROFUNG)-RELATED-RELATED"/>
    <property type="match status" value="1"/>
</dbReference>
<keyword evidence="8" id="KW-0238">DNA-binding</keyword>
<feature type="transmembrane region" description="Helical" evidence="12">
    <location>
        <begin position="211"/>
        <end position="230"/>
    </location>
</feature>
<dbReference type="Proteomes" id="UP000653565">
    <property type="component" value="Unassembled WGS sequence"/>
</dbReference>
<feature type="transmembrane region" description="Helical" evidence="12">
    <location>
        <begin position="178"/>
        <end position="199"/>
    </location>
</feature>
<keyword evidence="11" id="KW-0539">Nucleus</keyword>
<dbReference type="SUPFAM" id="SSF103473">
    <property type="entry name" value="MFS general substrate transporter"/>
    <property type="match status" value="1"/>
</dbReference>
<dbReference type="InterPro" id="IPR001138">
    <property type="entry name" value="Zn2Cys6_DnaBD"/>
</dbReference>
<feature type="transmembrane region" description="Helical" evidence="12">
    <location>
        <begin position="367"/>
        <end position="386"/>
    </location>
</feature>
<feature type="transmembrane region" description="Helical" evidence="12">
    <location>
        <begin position="300"/>
        <end position="322"/>
    </location>
</feature>
<dbReference type="InterPro" id="IPR003663">
    <property type="entry name" value="Sugar/inositol_transpt"/>
</dbReference>
<dbReference type="CDD" id="cd12148">
    <property type="entry name" value="fungal_TF_MHR"/>
    <property type="match status" value="1"/>
</dbReference>
<dbReference type="AlphaFoldDB" id="A0A8H4M6W2"/>
<evidence type="ECO:0000256" key="7">
    <source>
        <dbReference type="ARBA" id="ARBA00023015"/>
    </source>
</evidence>
<dbReference type="PROSITE" id="PS50850">
    <property type="entry name" value="MFS"/>
    <property type="match status" value="1"/>
</dbReference>
<dbReference type="CDD" id="cd00067">
    <property type="entry name" value="GAL4"/>
    <property type="match status" value="1"/>
</dbReference>
<evidence type="ECO:0000256" key="10">
    <source>
        <dbReference type="ARBA" id="ARBA00023163"/>
    </source>
</evidence>
<evidence type="ECO:0000256" key="5">
    <source>
        <dbReference type="ARBA" id="ARBA00022723"/>
    </source>
</evidence>
<evidence type="ECO:0000256" key="9">
    <source>
        <dbReference type="ARBA" id="ARBA00023136"/>
    </source>
</evidence>
<protein>
    <recommendedName>
        <fullName evidence="13">Major facilitator superfamily (MFS) profile domain-containing protein</fullName>
    </recommendedName>
</protein>